<feature type="transmembrane region" description="Helical" evidence="5">
    <location>
        <begin position="85"/>
        <end position="106"/>
    </location>
</feature>
<sequence>MTKTQGLNLFGALTLIAGLCSIVLFVLQQWTLSGPAIILFFIFLVLFLRKTEHFSGFAFTFVIFAAVAASLYYPELFIGVGDFEFKGLIVPLLMIIMFGMGTSMSVNDFVRVGKMPKGVLIGLVLQFSIMPIVGFSLATMSDLPPEIAAGIILVGCSPSGLASNVMAYISGANLALSLTLTAVSTLLAPFITPFYMSLFADQFVPIDAMAMFLSISKIVILPIILGLAFNHFLHGKFPIVDKAMPKISMLGIAIIITVITAAGRDSLLSIGLILIVLVLIHNILGYVLGYGSARVMGMDEASSRTIAFEVGMQNSGLASGIALEMGKVASMGLAPAVFGPMMNITGSSLAAWWRGKPPQEPKD</sequence>
<organism evidence="6 7">
    <name type="scientific">Brumicola blandensis</name>
    <dbReference type="NCBI Taxonomy" id="3075611"/>
    <lineage>
        <taxon>Bacteria</taxon>
        <taxon>Pseudomonadati</taxon>
        <taxon>Pseudomonadota</taxon>
        <taxon>Gammaproteobacteria</taxon>
        <taxon>Alteromonadales</taxon>
        <taxon>Alteromonadaceae</taxon>
        <taxon>Brumicola</taxon>
    </lineage>
</organism>
<reference evidence="6 7" key="1">
    <citation type="submission" date="2023-09" db="EMBL/GenBank/DDBJ databases">
        <authorList>
            <person name="Rey-Velasco X."/>
        </authorList>
    </citation>
    <scope>NUCLEOTIDE SEQUENCE [LARGE SCALE GENOMIC DNA]</scope>
    <source>
        <strain evidence="6 7">W409</strain>
    </source>
</reference>
<feature type="transmembrane region" description="Helical" evidence="5">
    <location>
        <begin position="174"/>
        <end position="196"/>
    </location>
</feature>
<dbReference type="PANTHER" id="PTHR10361:SF28">
    <property type="entry name" value="P3 PROTEIN-RELATED"/>
    <property type="match status" value="1"/>
</dbReference>
<accession>A0AAW8R1I4</accession>
<keyword evidence="4 5" id="KW-0472">Membrane</keyword>
<gene>
    <name evidence="6" type="ORF">RM544_05920</name>
</gene>
<keyword evidence="2 5" id="KW-0812">Transmembrane</keyword>
<dbReference type="EMBL" id="JAVRIE010000002">
    <property type="protein sequence ID" value="MDT0582066.1"/>
    <property type="molecule type" value="Genomic_DNA"/>
</dbReference>
<dbReference type="Gene3D" id="1.20.1530.20">
    <property type="match status" value="1"/>
</dbReference>
<dbReference type="AlphaFoldDB" id="A0AAW8R1I4"/>
<feature type="transmembrane region" description="Helical" evidence="5">
    <location>
        <begin position="244"/>
        <end position="262"/>
    </location>
</feature>
<feature type="transmembrane region" description="Helical" evidence="5">
    <location>
        <begin position="55"/>
        <end position="73"/>
    </location>
</feature>
<dbReference type="Proteomes" id="UP001249020">
    <property type="component" value="Unassembled WGS sequence"/>
</dbReference>
<evidence type="ECO:0000256" key="5">
    <source>
        <dbReference type="SAM" id="Phobius"/>
    </source>
</evidence>
<dbReference type="InterPro" id="IPR002657">
    <property type="entry name" value="BilAc:Na_symport/Acr3"/>
</dbReference>
<evidence type="ECO:0000313" key="7">
    <source>
        <dbReference type="Proteomes" id="UP001249020"/>
    </source>
</evidence>
<keyword evidence="7" id="KW-1185">Reference proteome</keyword>
<evidence type="ECO:0000256" key="4">
    <source>
        <dbReference type="ARBA" id="ARBA00023136"/>
    </source>
</evidence>
<dbReference type="InterPro" id="IPR004710">
    <property type="entry name" value="Bilac:Na_transpt"/>
</dbReference>
<dbReference type="GO" id="GO:0016020">
    <property type="term" value="C:membrane"/>
    <property type="evidence" value="ECO:0007669"/>
    <property type="project" value="UniProtKB-SubCell"/>
</dbReference>
<feature type="transmembrane region" description="Helical" evidence="5">
    <location>
        <begin position="32"/>
        <end position="48"/>
    </location>
</feature>
<dbReference type="InterPro" id="IPR038770">
    <property type="entry name" value="Na+/solute_symporter_sf"/>
</dbReference>
<feature type="transmembrane region" description="Helical" evidence="5">
    <location>
        <begin position="118"/>
        <end position="141"/>
    </location>
</feature>
<evidence type="ECO:0000256" key="1">
    <source>
        <dbReference type="ARBA" id="ARBA00004141"/>
    </source>
</evidence>
<keyword evidence="3 5" id="KW-1133">Transmembrane helix</keyword>
<proteinExistence type="predicted"/>
<evidence type="ECO:0000256" key="2">
    <source>
        <dbReference type="ARBA" id="ARBA00022692"/>
    </source>
</evidence>
<evidence type="ECO:0000256" key="3">
    <source>
        <dbReference type="ARBA" id="ARBA00022989"/>
    </source>
</evidence>
<protein>
    <submittedName>
        <fullName evidence="6">Bile acid:sodium symporter family protein</fullName>
    </submittedName>
</protein>
<feature type="transmembrane region" description="Helical" evidence="5">
    <location>
        <begin position="208"/>
        <end position="232"/>
    </location>
</feature>
<feature type="transmembrane region" description="Helical" evidence="5">
    <location>
        <begin position="147"/>
        <end position="167"/>
    </location>
</feature>
<comment type="caution">
    <text evidence="6">The sequence shown here is derived from an EMBL/GenBank/DDBJ whole genome shotgun (WGS) entry which is preliminary data.</text>
</comment>
<dbReference type="PANTHER" id="PTHR10361">
    <property type="entry name" value="SODIUM-BILE ACID COTRANSPORTER"/>
    <property type="match status" value="1"/>
</dbReference>
<name>A0AAW8R1I4_9ALTE</name>
<feature type="transmembrane region" description="Helical" evidence="5">
    <location>
        <begin position="7"/>
        <end position="26"/>
    </location>
</feature>
<evidence type="ECO:0000313" key="6">
    <source>
        <dbReference type="EMBL" id="MDT0582066.1"/>
    </source>
</evidence>
<dbReference type="RefSeq" id="WP_311360850.1">
    <property type="nucleotide sequence ID" value="NZ_JAVRIE010000002.1"/>
</dbReference>
<comment type="subcellular location">
    <subcellularLocation>
        <location evidence="1">Membrane</location>
        <topology evidence="1">Multi-pass membrane protein</topology>
    </subcellularLocation>
</comment>
<feature type="transmembrane region" description="Helical" evidence="5">
    <location>
        <begin position="268"/>
        <end position="288"/>
    </location>
</feature>
<dbReference type="Pfam" id="PF01758">
    <property type="entry name" value="SBF"/>
    <property type="match status" value="1"/>
</dbReference>